<feature type="compositionally biased region" description="Basic and acidic residues" evidence="1">
    <location>
        <begin position="87"/>
        <end position="96"/>
    </location>
</feature>
<evidence type="ECO:0000313" key="2">
    <source>
        <dbReference type="EMBL" id="GBP95705.1"/>
    </source>
</evidence>
<dbReference type="Proteomes" id="UP000299102">
    <property type="component" value="Unassembled WGS sequence"/>
</dbReference>
<accession>A0A4C2A9Q9</accession>
<evidence type="ECO:0000313" key="3">
    <source>
        <dbReference type="Proteomes" id="UP000299102"/>
    </source>
</evidence>
<comment type="caution">
    <text evidence="2">The sequence shown here is derived from an EMBL/GenBank/DDBJ whole genome shotgun (WGS) entry which is preliminary data.</text>
</comment>
<organism evidence="2 3">
    <name type="scientific">Eumeta variegata</name>
    <name type="common">Bagworm moth</name>
    <name type="synonym">Eumeta japonica</name>
    <dbReference type="NCBI Taxonomy" id="151549"/>
    <lineage>
        <taxon>Eukaryota</taxon>
        <taxon>Metazoa</taxon>
        <taxon>Ecdysozoa</taxon>
        <taxon>Arthropoda</taxon>
        <taxon>Hexapoda</taxon>
        <taxon>Insecta</taxon>
        <taxon>Pterygota</taxon>
        <taxon>Neoptera</taxon>
        <taxon>Endopterygota</taxon>
        <taxon>Lepidoptera</taxon>
        <taxon>Glossata</taxon>
        <taxon>Ditrysia</taxon>
        <taxon>Tineoidea</taxon>
        <taxon>Psychidae</taxon>
        <taxon>Oiketicinae</taxon>
        <taxon>Eumeta</taxon>
    </lineage>
</organism>
<evidence type="ECO:0000256" key="1">
    <source>
        <dbReference type="SAM" id="MobiDB-lite"/>
    </source>
</evidence>
<protein>
    <submittedName>
        <fullName evidence="2">Uncharacterized protein</fullName>
    </submittedName>
</protein>
<sequence>MGDYRRRTVVHVGSVQTRASVSSAHIALVGSTTVPSVNIFNAPSTRHDATRVHEHRRPHIRRVIESQLLAHDTPKGKRRTIGGALERAADTRRDSEYNDAAPLRSPRGGRALSMSHVISLGGGKKIDFALPAL</sequence>
<dbReference type="AlphaFoldDB" id="A0A4C2A9Q9"/>
<name>A0A4C2A9Q9_EUMVA</name>
<proteinExistence type="predicted"/>
<reference evidence="2 3" key="1">
    <citation type="journal article" date="2019" name="Commun. Biol.">
        <title>The bagworm genome reveals a unique fibroin gene that provides high tensile strength.</title>
        <authorList>
            <person name="Kono N."/>
            <person name="Nakamura H."/>
            <person name="Ohtoshi R."/>
            <person name="Tomita M."/>
            <person name="Numata K."/>
            <person name="Arakawa K."/>
        </authorList>
    </citation>
    <scope>NUCLEOTIDE SEQUENCE [LARGE SCALE GENOMIC DNA]</scope>
</reference>
<gene>
    <name evidence="2" type="ORF">EVAR_100812_1</name>
</gene>
<dbReference type="EMBL" id="BGZK01002670">
    <property type="protein sequence ID" value="GBP95705.1"/>
    <property type="molecule type" value="Genomic_DNA"/>
</dbReference>
<keyword evidence="3" id="KW-1185">Reference proteome</keyword>
<feature type="region of interest" description="Disordered" evidence="1">
    <location>
        <begin position="72"/>
        <end position="104"/>
    </location>
</feature>